<evidence type="ECO:0000259" key="1">
    <source>
        <dbReference type="Pfam" id="PF21703"/>
    </source>
</evidence>
<reference evidence="2" key="1">
    <citation type="submission" date="2020-04" db="EMBL/GenBank/DDBJ databases">
        <authorList>
            <person name="Chiriac C."/>
            <person name="Salcher M."/>
            <person name="Ghai R."/>
            <person name="Kavagutti S V."/>
        </authorList>
    </citation>
    <scope>NUCLEOTIDE SEQUENCE</scope>
</reference>
<evidence type="ECO:0000313" key="2">
    <source>
        <dbReference type="EMBL" id="CAB4140917.1"/>
    </source>
</evidence>
<organism evidence="2">
    <name type="scientific">uncultured Caudovirales phage</name>
    <dbReference type="NCBI Taxonomy" id="2100421"/>
    <lineage>
        <taxon>Viruses</taxon>
        <taxon>Duplodnaviria</taxon>
        <taxon>Heunggongvirae</taxon>
        <taxon>Uroviricota</taxon>
        <taxon>Caudoviricetes</taxon>
        <taxon>Peduoviridae</taxon>
        <taxon>Maltschvirus</taxon>
        <taxon>Maltschvirus maltsch</taxon>
    </lineage>
</organism>
<name>A0A6J5M600_9CAUD</name>
<dbReference type="EMBL" id="LR796384">
    <property type="protein sequence ID" value="CAB4140917.1"/>
    <property type="molecule type" value="Genomic_DNA"/>
</dbReference>
<feature type="domain" description="Capsid Gp10A/Gp10B-like" evidence="1">
    <location>
        <begin position="111"/>
        <end position="363"/>
    </location>
</feature>
<dbReference type="Pfam" id="PF21703">
    <property type="entry name" value="Gp10A-like"/>
    <property type="match status" value="1"/>
</dbReference>
<gene>
    <name evidence="2" type="ORF">UFOVP401_19</name>
</gene>
<protein>
    <submittedName>
        <fullName evidence="2">Major capsid protein</fullName>
    </submittedName>
</protein>
<accession>A0A6J5M600</accession>
<sequence length="368" mass="39587">MPDFVNPSRLGQANLAGDADALFLKVFSGEIITTFEKYNVMMPLHRVRTIQSGKSATFPVTGVAGAKYHVPGESVLSEATGTSLFAASASAGSPTTSFDSGNSASSKYLSRFKHNEKVIFIDDVLVSSVFVADIDEMKNHYDVRSIYSTEIGRALAYTADKNLIRSVIAGARKSTDRFGGSTASDGYLGARVRVGLDATTTGSELLDAFFVAAQKMDEANVPSEDRFAILPPGEYYKMVNSQSDAINRDYAGEGSVAKGEIIRCAGIQIMKSNHVPTADESSTQDTLHGASGIKNDLSGADTGYSGLNYASTRGIIFHREALGTVKLMDLSLESEYIMERLGTLMLAKYAMGHNVLREECCYELYATA</sequence>
<proteinExistence type="predicted"/>
<dbReference type="InterPro" id="IPR049301">
    <property type="entry name" value="Capsid_Gp10A/Gp10B-like_dom"/>
</dbReference>